<proteinExistence type="predicted"/>
<sequence>MEEKEQLRRQIRLLQGLIDDYKNLHGNAPASSTTQWHPSTYSSGRVFGPRYSRPGRRGFPPHHGPSWRKKYSLVNRPSGSMDQPGDNGSTSVAQPSLSSEDSQDPSSQHYVLERQVQLNSDQNMVIKIKPPPKSDSLVDSDTYRASVDDNEGSHRIDQRPKEGEGDPPGGKLQGPRPTKLEGSSSKEDPLLVCLKEPGKPRVVRSMGITPGGSHEPRRTVSESAIVLKSKPTSFQSPRSGLGRKLGCSLPSSLGLQHSVSDRDSLLSHTSSPTQAEVSVTIRKQGHSPKQVRENCLLVPCRTNKFRKNNYRWVNSSVKNPRAIRRYSSPRTAPETSRKVSFGTYERAGKSQLRADLDTKSKKASVTSKPGTSTSKYKWKASSPASSSSSSFLWHSEPASRDRPSHPSAGDSRTPILNRAGVGASGLKTPYGEAPLSPYKVKSRTKIIRRRGSTSLPVDKKSSPSSSGTPKNHYSLRRRNSLRGKVTPVLKRTPNKGLVQITKHRLCRLQPSRSTVPAKEATTLLSIDAFLQLSSPDSPGSSSSFLE</sequence>
<evidence type="ECO:0008006" key="4">
    <source>
        <dbReference type="Google" id="ProtNLM"/>
    </source>
</evidence>
<reference evidence="2" key="3">
    <citation type="submission" date="2025-09" db="UniProtKB">
        <authorList>
            <consortium name="Ensembl"/>
        </authorList>
    </citation>
    <scope>IDENTIFICATION</scope>
</reference>
<dbReference type="PANTHER" id="PTHR46156:SF1">
    <property type="entry name" value="ZINC FINGER CCCH DOMAIN-CONTAINING PROTEIN 3"/>
    <property type="match status" value="1"/>
</dbReference>
<feature type="compositionally biased region" description="Polar residues" evidence="1">
    <location>
        <begin position="363"/>
        <end position="375"/>
    </location>
</feature>
<feature type="compositionally biased region" description="Basic and acidic residues" evidence="1">
    <location>
        <begin position="151"/>
        <end position="164"/>
    </location>
</feature>
<feature type="region of interest" description="Disordered" evidence="1">
    <location>
        <begin position="122"/>
        <end position="188"/>
    </location>
</feature>
<dbReference type="GO" id="GO:0005634">
    <property type="term" value="C:nucleus"/>
    <property type="evidence" value="ECO:0000318"/>
    <property type="project" value="GO_Central"/>
</dbReference>
<feature type="region of interest" description="Disordered" evidence="1">
    <location>
        <begin position="323"/>
        <end position="480"/>
    </location>
</feature>
<dbReference type="FunCoup" id="F6SP47">
    <property type="interactions" value="1456"/>
</dbReference>
<dbReference type="eggNOG" id="KOG1492">
    <property type="taxonomic scope" value="Eukaryota"/>
</dbReference>
<evidence type="ECO:0000313" key="3">
    <source>
        <dbReference type="Proteomes" id="UP000002280"/>
    </source>
</evidence>
<reference evidence="2 3" key="1">
    <citation type="journal article" date="2007" name="Nature">
        <title>Genome of the marsupial Monodelphis domestica reveals innovation in non-coding sequences.</title>
        <authorList>
            <person name="Mikkelsen T.S."/>
            <person name="Wakefield M.J."/>
            <person name="Aken B."/>
            <person name="Amemiya C.T."/>
            <person name="Chang J.L."/>
            <person name="Duke S."/>
            <person name="Garber M."/>
            <person name="Gentles A.J."/>
            <person name="Goodstadt L."/>
            <person name="Heger A."/>
            <person name="Jurka J."/>
            <person name="Kamal M."/>
            <person name="Mauceli E."/>
            <person name="Searle S.M."/>
            <person name="Sharpe T."/>
            <person name="Baker M.L."/>
            <person name="Batzer M.A."/>
            <person name="Benos P.V."/>
            <person name="Belov K."/>
            <person name="Clamp M."/>
            <person name="Cook A."/>
            <person name="Cuff J."/>
            <person name="Das R."/>
            <person name="Davidow L."/>
            <person name="Deakin J.E."/>
            <person name="Fazzari M.J."/>
            <person name="Glass J.L."/>
            <person name="Grabherr M."/>
            <person name="Greally J.M."/>
            <person name="Gu W."/>
            <person name="Hore T.A."/>
            <person name="Huttley G.A."/>
            <person name="Kleber M."/>
            <person name="Jirtle R.L."/>
            <person name="Koina E."/>
            <person name="Lee J.T."/>
            <person name="Mahony S."/>
            <person name="Marra M.A."/>
            <person name="Miller R.D."/>
            <person name="Nicholls R.D."/>
            <person name="Oda M."/>
            <person name="Papenfuss A.T."/>
            <person name="Parra Z.E."/>
            <person name="Pollock D.D."/>
            <person name="Ray D.A."/>
            <person name="Schein J.E."/>
            <person name="Speed T.P."/>
            <person name="Thompson K."/>
            <person name="VandeBerg J.L."/>
            <person name="Wade C.M."/>
            <person name="Walker J.A."/>
            <person name="Waters P.D."/>
            <person name="Webber C."/>
            <person name="Weidman J.R."/>
            <person name="Xie X."/>
            <person name="Zody M.C."/>
            <person name="Baldwin J."/>
            <person name="Abdouelleil A."/>
            <person name="Abdulkadir J."/>
            <person name="Abebe A."/>
            <person name="Abera B."/>
            <person name="Abreu J."/>
            <person name="Acer S.C."/>
            <person name="Aftuck L."/>
            <person name="Alexander A."/>
            <person name="An P."/>
            <person name="Anderson E."/>
            <person name="Anderson S."/>
            <person name="Arachi H."/>
            <person name="Azer M."/>
            <person name="Bachantsang P."/>
            <person name="Barry A."/>
            <person name="Bayul T."/>
            <person name="Berlin A."/>
            <person name="Bessette D."/>
            <person name="Bloom T."/>
            <person name="Bloom T."/>
            <person name="Boguslavskiy L."/>
            <person name="Bonnet C."/>
            <person name="Boukhgalter B."/>
            <person name="Bourzgui I."/>
            <person name="Brown A."/>
            <person name="Cahill P."/>
            <person name="Channer S."/>
            <person name="Cheshatsang Y."/>
            <person name="Chuda L."/>
            <person name="Citroen M."/>
            <person name="Collymore A."/>
            <person name="Cooke P."/>
            <person name="Costello M."/>
            <person name="D'Aco K."/>
            <person name="Daza R."/>
            <person name="De Haan G."/>
            <person name="DeGray S."/>
            <person name="DeMaso C."/>
            <person name="Dhargay N."/>
            <person name="Dooley K."/>
            <person name="Dooley E."/>
            <person name="Doricent M."/>
            <person name="Dorje P."/>
            <person name="Dorjee K."/>
            <person name="Dupes A."/>
            <person name="Elong R."/>
            <person name="Falk J."/>
            <person name="Farina A."/>
            <person name="Faro S."/>
            <person name="Ferguson D."/>
            <person name="Fisher S."/>
            <person name="Foley C.D."/>
            <person name="Franke A."/>
            <person name="Friedrich D."/>
            <person name="Gadbois L."/>
            <person name="Gearin G."/>
            <person name="Gearin C.R."/>
            <person name="Giannoukos G."/>
            <person name="Goode T."/>
            <person name="Graham J."/>
            <person name="Grandbois E."/>
            <person name="Grewal S."/>
            <person name="Gyaltsen K."/>
            <person name="Hafez N."/>
            <person name="Hagos B."/>
            <person name="Hall J."/>
            <person name="Henson C."/>
            <person name="Hollinger A."/>
            <person name="Honan T."/>
            <person name="Huard M.D."/>
            <person name="Hughes L."/>
            <person name="Hurhula B."/>
            <person name="Husby M.E."/>
            <person name="Kamat A."/>
            <person name="Kanga B."/>
            <person name="Kashin S."/>
            <person name="Khazanovich D."/>
            <person name="Kisner P."/>
            <person name="Lance K."/>
            <person name="Lara M."/>
            <person name="Lee W."/>
            <person name="Lennon N."/>
            <person name="Letendre F."/>
            <person name="LeVine R."/>
            <person name="Lipovsky A."/>
            <person name="Liu X."/>
            <person name="Liu J."/>
            <person name="Liu S."/>
            <person name="Lokyitsang T."/>
            <person name="Lokyitsang Y."/>
            <person name="Lubonja R."/>
            <person name="Lui A."/>
            <person name="MacDonald P."/>
            <person name="Magnisalis V."/>
            <person name="Maru K."/>
            <person name="Matthews C."/>
            <person name="McCusker W."/>
            <person name="McDonough S."/>
            <person name="Mehta T."/>
            <person name="Meldrim J."/>
            <person name="Meneus L."/>
            <person name="Mihai O."/>
            <person name="Mihalev A."/>
            <person name="Mihova T."/>
            <person name="Mittelman R."/>
            <person name="Mlenga V."/>
            <person name="Montmayeur A."/>
            <person name="Mulrain L."/>
            <person name="Navidi A."/>
            <person name="Naylor J."/>
            <person name="Negash T."/>
            <person name="Nguyen T."/>
            <person name="Nguyen N."/>
            <person name="Nicol R."/>
            <person name="Norbu C."/>
            <person name="Norbu N."/>
            <person name="Novod N."/>
            <person name="O'Neill B."/>
            <person name="Osman S."/>
            <person name="Markiewicz E."/>
            <person name="Oyono O.L."/>
            <person name="Patti C."/>
            <person name="Phunkhang P."/>
            <person name="Pierre F."/>
            <person name="Priest M."/>
            <person name="Raghuraman S."/>
            <person name="Rege F."/>
            <person name="Reyes R."/>
            <person name="Rise C."/>
            <person name="Rogov P."/>
            <person name="Ross K."/>
            <person name="Ryan E."/>
            <person name="Settipalli S."/>
            <person name="Shea T."/>
            <person name="Sherpa N."/>
            <person name="Shi L."/>
            <person name="Shih D."/>
            <person name="Sparrow T."/>
            <person name="Spaulding J."/>
            <person name="Stalker J."/>
            <person name="Stange-Thomann N."/>
            <person name="Stavropoulos S."/>
            <person name="Stone C."/>
            <person name="Strader C."/>
            <person name="Tesfaye S."/>
            <person name="Thomson T."/>
            <person name="Thoulutsang Y."/>
            <person name="Thoulutsang D."/>
            <person name="Topham K."/>
            <person name="Topping I."/>
            <person name="Tsamla T."/>
            <person name="Vassiliev H."/>
            <person name="Vo A."/>
            <person name="Wangchuk T."/>
            <person name="Wangdi T."/>
            <person name="Weiand M."/>
            <person name="Wilkinson J."/>
            <person name="Wilson A."/>
            <person name="Yadav S."/>
            <person name="Young G."/>
            <person name="Yu Q."/>
            <person name="Zembek L."/>
            <person name="Zhong D."/>
            <person name="Zimmer A."/>
            <person name="Zwirko Z."/>
            <person name="Jaffe D.B."/>
            <person name="Alvarez P."/>
            <person name="Brockman W."/>
            <person name="Butler J."/>
            <person name="Chin C."/>
            <person name="Gnerre S."/>
            <person name="MacCallum I."/>
            <person name="Graves J.A."/>
            <person name="Ponting C.P."/>
            <person name="Breen M."/>
            <person name="Samollow P.B."/>
            <person name="Lander E.S."/>
            <person name="Lindblad-Toh K."/>
        </authorList>
    </citation>
    <scope>NUCLEOTIDE SEQUENCE [LARGE SCALE GENOMIC DNA]</scope>
</reference>
<name>F6SP47_MONDO</name>
<accession>F6SP47</accession>
<dbReference type="PANTHER" id="PTHR46156">
    <property type="entry name" value="CCCH ZINGC FINGER"/>
    <property type="match status" value="1"/>
</dbReference>
<feature type="compositionally biased region" description="Basic residues" evidence="1">
    <location>
        <begin position="53"/>
        <end position="71"/>
    </location>
</feature>
<feature type="region of interest" description="Disordered" evidence="1">
    <location>
        <begin position="22"/>
        <end position="108"/>
    </location>
</feature>
<dbReference type="Ensembl" id="ENSMODT00000014502.3">
    <property type="protein sequence ID" value="ENSMODP00000014239.3"/>
    <property type="gene ID" value="ENSMODG00000011385.3"/>
</dbReference>
<feature type="compositionally biased region" description="Basic and acidic residues" evidence="1">
    <location>
        <begin position="346"/>
        <end position="360"/>
    </location>
</feature>
<evidence type="ECO:0000313" key="2">
    <source>
        <dbReference type="Ensembl" id="ENSMODP00000014239.3"/>
    </source>
</evidence>
<dbReference type="Proteomes" id="UP000002280">
    <property type="component" value="Chromosome 3"/>
</dbReference>
<dbReference type="HOGENOM" id="CLU_014207_0_0_1"/>
<dbReference type="Bgee" id="ENSMODG00000011385">
    <property type="expression patterns" value="Expressed in spermatocyte and 18 other cell types or tissues"/>
</dbReference>
<reference evidence="2" key="2">
    <citation type="submission" date="2025-08" db="UniProtKB">
        <authorList>
            <consortium name="Ensembl"/>
        </authorList>
    </citation>
    <scope>IDENTIFICATION</scope>
</reference>
<dbReference type="InParanoid" id="F6SP47"/>
<feature type="compositionally biased region" description="Polar residues" evidence="1">
    <location>
        <begin position="75"/>
        <end position="93"/>
    </location>
</feature>
<dbReference type="STRING" id="13616.ENSMODP00000014239"/>
<dbReference type="OMA" id="VSCRTNK"/>
<protein>
    <recommendedName>
        <fullName evidence="4">Zinc finger CCCH-type containing 3</fullName>
    </recommendedName>
</protein>
<feature type="compositionally biased region" description="Low complexity" evidence="1">
    <location>
        <begin position="94"/>
        <end position="108"/>
    </location>
</feature>
<evidence type="ECO:0000256" key="1">
    <source>
        <dbReference type="SAM" id="MobiDB-lite"/>
    </source>
</evidence>
<organism evidence="2 3">
    <name type="scientific">Monodelphis domestica</name>
    <name type="common">Gray short-tailed opossum</name>
    <dbReference type="NCBI Taxonomy" id="13616"/>
    <lineage>
        <taxon>Eukaryota</taxon>
        <taxon>Metazoa</taxon>
        <taxon>Chordata</taxon>
        <taxon>Craniata</taxon>
        <taxon>Vertebrata</taxon>
        <taxon>Euteleostomi</taxon>
        <taxon>Mammalia</taxon>
        <taxon>Metatheria</taxon>
        <taxon>Didelphimorphia</taxon>
        <taxon>Didelphidae</taxon>
        <taxon>Monodelphis</taxon>
    </lineage>
</organism>
<dbReference type="AlphaFoldDB" id="F6SP47"/>
<feature type="compositionally biased region" description="Polar residues" evidence="1">
    <location>
        <begin position="29"/>
        <end position="43"/>
    </location>
</feature>
<dbReference type="GeneTree" id="ENSGT00940000161068"/>
<feature type="compositionally biased region" description="Low complexity" evidence="1">
    <location>
        <begin position="380"/>
        <end position="390"/>
    </location>
</feature>
<keyword evidence="3" id="KW-1185">Reference proteome</keyword>
<feature type="compositionally biased region" description="Basic residues" evidence="1">
    <location>
        <begin position="440"/>
        <end position="451"/>
    </location>
</feature>